<comment type="caution">
    <text evidence="2">The sequence shown here is derived from an EMBL/GenBank/DDBJ whole genome shotgun (WGS) entry which is preliminary data.</text>
</comment>
<keyword evidence="1" id="KW-0732">Signal</keyword>
<protein>
    <recommendedName>
        <fullName evidence="4">DUF4148 domain-containing protein</fullName>
    </recommendedName>
</protein>
<organism evidence="2 3">
    <name type="scientific">Burkholderia thailandensis</name>
    <dbReference type="NCBI Taxonomy" id="57975"/>
    <lineage>
        <taxon>Bacteria</taxon>
        <taxon>Pseudomonadati</taxon>
        <taxon>Pseudomonadota</taxon>
        <taxon>Betaproteobacteria</taxon>
        <taxon>Burkholderiales</taxon>
        <taxon>Burkholderiaceae</taxon>
        <taxon>Burkholderia</taxon>
        <taxon>pseudomallei group</taxon>
    </lineage>
</organism>
<gene>
    <name evidence="2" type="ORF">C7S16_3274</name>
</gene>
<reference evidence="2" key="1">
    <citation type="submission" date="2018-08" db="EMBL/GenBank/DDBJ databases">
        <title>Identification of Burkholderia cepacia strains that express a Burkholderia pseudomallei-like capsular polysaccharide.</title>
        <authorList>
            <person name="Burtnick M.N."/>
            <person name="Vongsouvath M."/>
            <person name="Newton P."/>
            <person name="Wuthiekanun V."/>
            <person name="Limmathurotsakul D."/>
            <person name="Brett P.J."/>
            <person name="Chantratita N."/>
            <person name="Dance D.A."/>
        </authorList>
    </citation>
    <scope>NUCLEOTIDE SEQUENCE</scope>
    <source>
        <strain evidence="2">SBXCC001</strain>
    </source>
</reference>
<name>A0AAW9CZ95_BURTH</name>
<dbReference type="AlphaFoldDB" id="A0AAW9CZ95"/>
<evidence type="ECO:0000256" key="1">
    <source>
        <dbReference type="SAM" id="SignalP"/>
    </source>
</evidence>
<feature type="chain" id="PRO_5043488520" description="DUF4148 domain-containing protein" evidence="1">
    <location>
        <begin position="25"/>
        <end position="80"/>
    </location>
</feature>
<evidence type="ECO:0000313" key="3">
    <source>
        <dbReference type="Proteomes" id="UP001272137"/>
    </source>
</evidence>
<dbReference type="Proteomes" id="UP001272137">
    <property type="component" value="Unassembled WGS sequence"/>
</dbReference>
<accession>A0AAW9CZ95</accession>
<evidence type="ECO:0008006" key="4">
    <source>
        <dbReference type="Google" id="ProtNLM"/>
    </source>
</evidence>
<feature type="signal peptide" evidence="1">
    <location>
        <begin position="1"/>
        <end position="24"/>
    </location>
</feature>
<dbReference type="EMBL" id="QXCT01000002">
    <property type="protein sequence ID" value="MDW9254162.1"/>
    <property type="molecule type" value="Genomic_DNA"/>
</dbReference>
<sequence>MAMMRTVSAMMLAASLFAPAMSYAKVQGEGGPIADVTLIRKAIESERRAADAGGCDCRATADASERACGDRVAKGARASG</sequence>
<proteinExistence type="predicted"/>
<evidence type="ECO:0000313" key="2">
    <source>
        <dbReference type="EMBL" id="MDW9254162.1"/>
    </source>
</evidence>